<sequence>MNNIIQLNLIQFSLIYLLLLLVLFIMKKSKINQTRLLVLASLRMTIQLVLAGFVLTYIFRNPHPIFTTIYIIAMVAFAIQRVLSKNRGLNTKFKIGIAISIGISGILILSYFVMIIVGESLLNPQYTIPLAGMIIGNSMTGVTLAIKTFMESIDTQRDKIDSLLNLGVTPRKILIPYVNNALETALLPTMNSMLGMGIISLPGMMTGQILSGTLPSVAILYQISIMIAICTSVCLTTFLSLSIGYKSLYNKRSQINIFL</sequence>
<evidence type="ECO:0000256" key="2">
    <source>
        <dbReference type="ARBA" id="ARBA00005268"/>
    </source>
</evidence>
<keyword evidence="8" id="KW-1185">Reference proteome</keyword>
<feature type="transmembrane region" description="Helical" evidence="6">
    <location>
        <begin position="219"/>
        <end position="245"/>
    </location>
</feature>
<dbReference type="OrthoDB" id="9791807at2"/>
<keyword evidence="3 6" id="KW-0812">Transmembrane</keyword>
<protein>
    <submittedName>
        <fullName evidence="7">Putative ABC transport system permease protein</fullName>
    </submittedName>
</protein>
<dbReference type="RefSeq" id="WP_123609913.1">
    <property type="nucleotide sequence ID" value="NZ_RJVG01000007.1"/>
</dbReference>
<comment type="similarity">
    <text evidence="2">Belongs to the UPF0014 family.</text>
</comment>
<feature type="transmembrane region" description="Helical" evidence="6">
    <location>
        <begin position="65"/>
        <end position="83"/>
    </location>
</feature>
<feature type="transmembrane region" description="Helical" evidence="6">
    <location>
        <begin position="130"/>
        <end position="150"/>
    </location>
</feature>
<proteinExistence type="inferred from homology"/>
<evidence type="ECO:0000313" key="7">
    <source>
        <dbReference type="EMBL" id="ROR27219.1"/>
    </source>
</evidence>
<dbReference type="InterPro" id="IPR005226">
    <property type="entry name" value="UPF0014_fam"/>
</dbReference>
<evidence type="ECO:0000256" key="5">
    <source>
        <dbReference type="ARBA" id="ARBA00023136"/>
    </source>
</evidence>
<feature type="transmembrane region" description="Helical" evidence="6">
    <location>
        <begin position="37"/>
        <end position="59"/>
    </location>
</feature>
<dbReference type="Proteomes" id="UP000273083">
    <property type="component" value="Unassembled WGS sequence"/>
</dbReference>
<accession>A0A3N1XKH6</accession>
<comment type="caution">
    <text evidence="7">The sequence shown here is derived from an EMBL/GenBank/DDBJ whole genome shotgun (WGS) entry which is preliminary data.</text>
</comment>
<dbReference type="PANTHER" id="PTHR30028:SF0">
    <property type="entry name" value="PROTEIN ALUMINUM SENSITIVE 3"/>
    <property type="match status" value="1"/>
</dbReference>
<evidence type="ECO:0000313" key="8">
    <source>
        <dbReference type="Proteomes" id="UP000273083"/>
    </source>
</evidence>
<dbReference type="GO" id="GO:0005886">
    <property type="term" value="C:plasma membrane"/>
    <property type="evidence" value="ECO:0007669"/>
    <property type="project" value="TreeGrafter"/>
</dbReference>
<evidence type="ECO:0000256" key="1">
    <source>
        <dbReference type="ARBA" id="ARBA00004141"/>
    </source>
</evidence>
<reference evidence="7 8" key="1">
    <citation type="submission" date="2018-11" db="EMBL/GenBank/DDBJ databases">
        <title>Genomic Encyclopedia of Type Strains, Phase IV (KMG-IV): sequencing the most valuable type-strain genomes for metagenomic binning, comparative biology and taxonomic classification.</title>
        <authorList>
            <person name="Goeker M."/>
        </authorList>
    </citation>
    <scope>NUCLEOTIDE SEQUENCE [LARGE SCALE GENOMIC DNA]</scope>
    <source>
        <strain evidence="7 8">DSM 26537</strain>
    </source>
</reference>
<feature type="transmembrane region" description="Helical" evidence="6">
    <location>
        <begin position="6"/>
        <end position="25"/>
    </location>
</feature>
<evidence type="ECO:0000256" key="6">
    <source>
        <dbReference type="SAM" id="Phobius"/>
    </source>
</evidence>
<evidence type="ECO:0000256" key="4">
    <source>
        <dbReference type="ARBA" id="ARBA00022989"/>
    </source>
</evidence>
<evidence type="ECO:0000256" key="3">
    <source>
        <dbReference type="ARBA" id="ARBA00022692"/>
    </source>
</evidence>
<dbReference type="Pfam" id="PF03649">
    <property type="entry name" value="UPF0014"/>
    <property type="match status" value="1"/>
</dbReference>
<dbReference type="PANTHER" id="PTHR30028">
    <property type="entry name" value="UPF0014 INNER MEMBRANE PROTEIN YBBM-RELATED"/>
    <property type="match status" value="1"/>
</dbReference>
<organism evidence="7 8">
    <name type="scientific">Mobilisporobacter senegalensis</name>
    <dbReference type="NCBI Taxonomy" id="1329262"/>
    <lineage>
        <taxon>Bacteria</taxon>
        <taxon>Bacillati</taxon>
        <taxon>Bacillota</taxon>
        <taxon>Clostridia</taxon>
        <taxon>Lachnospirales</taxon>
        <taxon>Lachnospiraceae</taxon>
        <taxon>Mobilisporobacter</taxon>
    </lineage>
</organism>
<dbReference type="AlphaFoldDB" id="A0A3N1XKH6"/>
<feature type="transmembrane region" description="Helical" evidence="6">
    <location>
        <begin position="95"/>
        <end position="118"/>
    </location>
</feature>
<dbReference type="EMBL" id="RJVG01000007">
    <property type="protein sequence ID" value="ROR27219.1"/>
    <property type="molecule type" value="Genomic_DNA"/>
</dbReference>
<comment type="subcellular location">
    <subcellularLocation>
        <location evidence="1">Membrane</location>
        <topology evidence="1">Multi-pass membrane protein</topology>
    </subcellularLocation>
</comment>
<keyword evidence="4 6" id="KW-1133">Transmembrane helix</keyword>
<gene>
    <name evidence="7" type="ORF">EDD66_107133</name>
</gene>
<name>A0A3N1XKH6_9FIRM</name>
<keyword evidence="5 6" id="KW-0472">Membrane</keyword>